<dbReference type="InterPro" id="IPR000522">
    <property type="entry name" value="ABC_transptr_permease_BtuC"/>
</dbReference>
<keyword evidence="6 8" id="KW-1133">Transmembrane helix</keyword>
<feature type="transmembrane region" description="Helical" evidence="8">
    <location>
        <begin position="183"/>
        <end position="202"/>
    </location>
</feature>
<evidence type="ECO:0000313" key="10">
    <source>
        <dbReference type="Proteomes" id="UP000266340"/>
    </source>
</evidence>
<evidence type="ECO:0000256" key="4">
    <source>
        <dbReference type="ARBA" id="ARBA00022475"/>
    </source>
</evidence>
<evidence type="ECO:0000256" key="2">
    <source>
        <dbReference type="ARBA" id="ARBA00007935"/>
    </source>
</evidence>
<feature type="transmembrane region" description="Helical" evidence="8">
    <location>
        <begin position="576"/>
        <end position="602"/>
    </location>
</feature>
<comment type="similarity">
    <text evidence="2">Belongs to the binding-protein-dependent transport system permease family. FecCD subfamily.</text>
</comment>
<dbReference type="GO" id="GO:0005886">
    <property type="term" value="C:plasma membrane"/>
    <property type="evidence" value="ECO:0007669"/>
    <property type="project" value="UniProtKB-SubCell"/>
</dbReference>
<feature type="transmembrane region" description="Helical" evidence="8">
    <location>
        <begin position="141"/>
        <end position="160"/>
    </location>
</feature>
<keyword evidence="3" id="KW-0813">Transport</keyword>
<protein>
    <submittedName>
        <fullName evidence="9">Fe(3+)-hydroxamate ABC transporter permease FhuB</fullName>
    </submittedName>
</protein>
<dbReference type="Pfam" id="PF01032">
    <property type="entry name" value="FecCD"/>
    <property type="match status" value="2"/>
</dbReference>
<dbReference type="Gene3D" id="1.10.3470.10">
    <property type="entry name" value="ABC transporter involved in vitamin B12 uptake, BtuC"/>
    <property type="match status" value="2"/>
</dbReference>
<feature type="transmembrane region" description="Helical" evidence="8">
    <location>
        <begin position="223"/>
        <end position="248"/>
    </location>
</feature>
<proteinExistence type="inferred from homology"/>
<evidence type="ECO:0000256" key="8">
    <source>
        <dbReference type="SAM" id="Phobius"/>
    </source>
</evidence>
<dbReference type="GO" id="GO:0022857">
    <property type="term" value="F:transmembrane transporter activity"/>
    <property type="evidence" value="ECO:0007669"/>
    <property type="project" value="InterPro"/>
</dbReference>
<feature type="transmembrane region" description="Helical" evidence="8">
    <location>
        <begin position="454"/>
        <end position="475"/>
    </location>
</feature>
<feature type="transmembrane region" description="Helical" evidence="8">
    <location>
        <begin position="428"/>
        <end position="447"/>
    </location>
</feature>
<feature type="transmembrane region" description="Helical" evidence="8">
    <location>
        <begin position="300"/>
        <end position="321"/>
    </location>
</feature>
<keyword evidence="7 8" id="KW-0472">Membrane</keyword>
<dbReference type="GO" id="GO:0033214">
    <property type="term" value="P:siderophore-iron import into cell"/>
    <property type="evidence" value="ECO:0007669"/>
    <property type="project" value="TreeGrafter"/>
</dbReference>
<comment type="subcellular location">
    <subcellularLocation>
        <location evidence="1">Cell membrane</location>
        <topology evidence="1">Multi-pass membrane protein</topology>
    </subcellularLocation>
</comment>
<dbReference type="PANTHER" id="PTHR30472:SF37">
    <property type="entry name" value="FE(3+) DICITRATE TRANSPORT SYSTEM PERMEASE PROTEIN FECD-RELATED"/>
    <property type="match status" value="1"/>
</dbReference>
<evidence type="ECO:0000256" key="1">
    <source>
        <dbReference type="ARBA" id="ARBA00004651"/>
    </source>
</evidence>
<dbReference type="PANTHER" id="PTHR30472">
    <property type="entry name" value="FERRIC ENTEROBACTIN TRANSPORT SYSTEM PERMEASE PROTEIN"/>
    <property type="match status" value="1"/>
</dbReference>
<dbReference type="NCBIfam" id="NF007871">
    <property type="entry name" value="PRK10577.2-2"/>
    <property type="match status" value="1"/>
</dbReference>
<feature type="transmembrane region" description="Helical" evidence="8">
    <location>
        <begin position="614"/>
        <end position="632"/>
    </location>
</feature>
<dbReference type="SUPFAM" id="SSF81345">
    <property type="entry name" value="ABC transporter involved in vitamin B12 uptake, BtuC"/>
    <property type="match status" value="2"/>
</dbReference>
<accession>A0A398CIQ5</accession>
<feature type="transmembrane region" description="Helical" evidence="8">
    <location>
        <begin position="111"/>
        <end position="129"/>
    </location>
</feature>
<feature type="transmembrane region" description="Helical" evidence="8">
    <location>
        <begin position="341"/>
        <end position="361"/>
    </location>
</feature>
<organism evidence="9 10">
    <name type="scientific">Cohnella faecalis</name>
    <dbReference type="NCBI Taxonomy" id="2315694"/>
    <lineage>
        <taxon>Bacteria</taxon>
        <taxon>Bacillati</taxon>
        <taxon>Bacillota</taxon>
        <taxon>Bacilli</taxon>
        <taxon>Bacillales</taxon>
        <taxon>Paenibacillaceae</taxon>
        <taxon>Cohnella</taxon>
    </lineage>
</organism>
<evidence type="ECO:0000256" key="3">
    <source>
        <dbReference type="ARBA" id="ARBA00022448"/>
    </source>
</evidence>
<feature type="transmembrane region" description="Helical" evidence="8">
    <location>
        <begin position="525"/>
        <end position="546"/>
    </location>
</feature>
<evidence type="ECO:0000256" key="5">
    <source>
        <dbReference type="ARBA" id="ARBA00022692"/>
    </source>
</evidence>
<dbReference type="Proteomes" id="UP000266340">
    <property type="component" value="Unassembled WGS sequence"/>
</dbReference>
<keyword evidence="5 8" id="KW-0812">Transmembrane</keyword>
<feature type="transmembrane region" description="Helical" evidence="8">
    <location>
        <begin position="85"/>
        <end position="105"/>
    </location>
</feature>
<name>A0A398CIQ5_9BACL</name>
<feature type="transmembrane region" description="Helical" evidence="8">
    <location>
        <begin position="481"/>
        <end position="504"/>
    </location>
</feature>
<comment type="caution">
    <text evidence="9">The sequence shown here is derived from an EMBL/GenBank/DDBJ whole genome shotgun (WGS) entry which is preliminary data.</text>
</comment>
<keyword evidence="10" id="KW-1185">Reference proteome</keyword>
<dbReference type="CDD" id="cd06550">
    <property type="entry name" value="TM_ABC_iron-siderophores_like"/>
    <property type="match status" value="2"/>
</dbReference>
<dbReference type="EMBL" id="QXJM01000040">
    <property type="protein sequence ID" value="RIE01079.1"/>
    <property type="molecule type" value="Genomic_DNA"/>
</dbReference>
<dbReference type="OrthoDB" id="9811721at2"/>
<sequence>MLVAGLIALAVIVFVSLTQGLAHVSVRSVIEALLSPQPDVTEHQLIRGMRLPRTVMGLLAGAALAIAGALMQSVTRNPLASETTLGVNAGAYLVVVVGTIFWPAILHQYSLLFAVAGGAGAAAAVYVMGGGRKSTPVRITLSGMIVTLVCGAITSALQMLNEQSTQGIFLWGSGSLVQNDWDGVQFTWLWVIGGIAAVLLSVRHLDLLAFSEDTARSLGQKIIVIRAFAMGVAILLACVTVSVVGPIGFIGLMAPHIVRLTGLTRHGWLIPISAVWGAVILVGADTIARAFIASYGELPAGAITAIIGAPWLIWLALRTAHRADSASAGASAVRLSGGSGFIPYKVWVVFLTALLVAVWIFNLMSGALDLTVWEVLQALTGGGDEMAKQIVLDFRLPRLLTAGLAGMALAISGTLLQSSVRNPLADPQVVGVTSGAGFGAMLLMLVVPGAAAGWIPVGAVIGGVAAAAVVYASAWRRGLSPTVLVLVGIAVSAAGSAFINLFVIRAKLTLAPALAWLAGSTYGRSWSEVWLLLPLLLVLAPIAWWMGRRVDLLSFSDESSTGLGLSVRRTRLATGLIAVLLASVAAACVGSIGFIGLLAPHASRMLAGTNHRRSMLLSALLGGVLLATADWLGRTVLEPKEIPSGLVAALMGAPYLFLLMMRSRTK</sequence>
<evidence type="ECO:0000256" key="6">
    <source>
        <dbReference type="ARBA" id="ARBA00022989"/>
    </source>
</evidence>
<dbReference type="FunFam" id="1.10.3470.10:FF:000001">
    <property type="entry name" value="Vitamin B12 ABC transporter permease BtuC"/>
    <property type="match status" value="2"/>
</dbReference>
<dbReference type="RefSeq" id="WP_119151344.1">
    <property type="nucleotide sequence ID" value="NZ_JBHSOV010000014.1"/>
</dbReference>
<gene>
    <name evidence="9" type="primary">fhuB</name>
    <name evidence="9" type="ORF">D3H35_21895</name>
</gene>
<feature type="transmembrane region" description="Helical" evidence="8">
    <location>
        <begin position="396"/>
        <end position="416"/>
    </location>
</feature>
<evidence type="ECO:0000256" key="7">
    <source>
        <dbReference type="ARBA" id="ARBA00023136"/>
    </source>
</evidence>
<evidence type="ECO:0000313" key="9">
    <source>
        <dbReference type="EMBL" id="RIE01079.1"/>
    </source>
</evidence>
<feature type="transmembrane region" description="Helical" evidence="8">
    <location>
        <begin position="55"/>
        <end position="73"/>
    </location>
</feature>
<feature type="transmembrane region" description="Helical" evidence="8">
    <location>
        <begin position="644"/>
        <end position="661"/>
    </location>
</feature>
<keyword evidence="4" id="KW-1003">Cell membrane</keyword>
<dbReference type="InterPro" id="IPR037294">
    <property type="entry name" value="ABC_BtuC-like"/>
</dbReference>
<reference evidence="9 10" key="1">
    <citation type="submission" date="2018-09" db="EMBL/GenBank/DDBJ databases">
        <title>Cohnella cavernae sp. nov., isolated from a karst cave.</title>
        <authorList>
            <person name="Zhu H."/>
        </authorList>
    </citation>
    <scope>NUCLEOTIDE SEQUENCE [LARGE SCALE GENOMIC DNA]</scope>
    <source>
        <strain evidence="9 10">K2E09-144</strain>
    </source>
</reference>
<dbReference type="AlphaFoldDB" id="A0A398CIQ5"/>
<feature type="transmembrane region" description="Helical" evidence="8">
    <location>
        <begin position="268"/>
        <end position="288"/>
    </location>
</feature>